<dbReference type="GO" id="GO:0042790">
    <property type="term" value="P:nucleolar large rRNA transcription by RNA polymerase I"/>
    <property type="evidence" value="ECO:0007669"/>
    <property type="project" value="TreeGrafter"/>
</dbReference>
<evidence type="ECO:0000256" key="2">
    <source>
        <dbReference type="ARBA" id="ARBA00006899"/>
    </source>
</evidence>
<dbReference type="GO" id="GO:0070860">
    <property type="term" value="C:RNA polymerase I core factor complex"/>
    <property type="evidence" value="ECO:0007669"/>
    <property type="project" value="InterPro"/>
</dbReference>
<keyword evidence="8" id="KW-0804">Transcription</keyword>
<gene>
    <name evidence="11" type="ORF">BBBOND_0100320</name>
</gene>
<keyword evidence="7" id="KW-0238">DNA-binding</keyword>
<dbReference type="PANTHER" id="PTHR31576">
    <property type="entry name" value="TATA BOX-BINDING PROTEIN-ASSOCIATED FACTOR RNA POLYMERASE I SUBUNIT B"/>
    <property type="match status" value="1"/>
</dbReference>
<evidence type="ECO:0000256" key="5">
    <source>
        <dbReference type="ARBA" id="ARBA00022833"/>
    </source>
</evidence>
<dbReference type="OrthoDB" id="365346at2759"/>
<feature type="region of interest" description="Disordered" evidence="10">
    <location>
        <begin position="643"/>
        <end position="665"/>
    </location>
</feature>
<evidence type="ECO:0000256" key="8">
    <source>
        <dbReference type="ARBA" id="ARBA00023163"/>
    </source>
</evidence>
<protein>
    <submittedName>
        <fullName evidence="11">Uncharacterized protein</fullName>
    </submittedName>
</protein>
<evidence type="ECO:0000256" key="4">
    <source>
        <dbReference type="ARBA" id="ARBA00022771"/>
    </source>
</evidence>
<organism evidence="11 12">
    <name type="scientific">Babesia bigemina</name>
    <dbReference type="NCBI Taxonomy" id="5866"/>
    <lineage>
        <taxon>Eukaryota</taxon>
        <taxon>Sar</taxon>
        <taxon>Alveolata</taxon>
        <taxon>Apicomplexa</taxon>
        <taxon>Aconoidasida</taxon>
        <taxon>Piroplasmida</taxon>
        <taxon>Babesiidae</taxon>
        <taxon>Babesia</taxon>
    </lineage>
</organism>
<keyword evidence="12" id="KW-1185">Reference proteome</keyword>
<dbReference type="InterPro" id="IPR033599">
    <property type="entry name" value="TAF1B/Rrn7"/>
</dbReference>
<dbReference type="VEuPathDB" id="PiroplasmaDB:BBBOND_0100320"/>
<evidence type="ECO:0000256" key="3">
    <source>
        <dbReference type="ARBA" id="ARBA00022723"/>
    </source>
</evidence>
<dbReference type="KEGG" id="bbig:BBBOND_0100320"/>
<feature type="region of interest" description="Disordered" evidence="10">
    <location>
        <begin position="195"/>
        <end position="221"/>
    </location>
</feature>
<evidence type="ECO:0000256" key="1">
    <source>
        <dbReference type="ARBA" id="ARBA00004604"/>
    </source>
</evidence>
<evidence type="ECO:0000256" key="10">
    <source>
        <dbReference type="SAM" id="MobiDB-lite"/>
    </source>
</evidence>
<keyword evidence="3" id="KW-0479">Metal-binding</keyword>
<accession>A0A061CZ26</accession>
<evidence type="ECO:0000256" key="6">
    <source>
        <dbReference type="ARBA" id="ARBA00023015"/>
    </source>
</evidence>
<evidence type="ECO:0000256" key="9">
    <source>
        <dbReference type="ARBA" id="ARBA00023242"/>
    </source>
</evidence>
<keyword evidence="9" id="KW-0539">Nucleus</keyword>
<dbReference type="PANTHER" id="PTHR31576:SF2">
    <property type="entry name" value="TATA BOX-BINDING PROTEIN-ASSOCIATED FACTOR RNA POLYMERASE I SUBUNIT B"/>
    <property type="match status" value="1"/>
</dbReference>
<dbReference type="Proteomes" id="UP000033188">
    <property type="component" value="Chromosome 1"/>
</dbReference>
<dbReference type="AlphaFoldDB" id="A0A061CZ26"/>
<dbReference type="GO" id="GO:0001164">
    <property type="term" value="F:RNA polymerase I core promoter sequence-specific DNA binding"/>
    <property type="evidence" value="ECO:0007669"/>
    <property type="project" value="InterPro"/>
</dbReference>
<dbReference type="RefSeq" id="XP_012765889.1">
    <property type="nucleotide sequence ID" value="XM_012910435.1"/>
</dbReference>
<dbReference type="GO" id="GO:0008270">
    <property type="term" value="F:zinc ion binding"/>
    <property type="evidence" value="ECO:0007669"/>
    <property type="project" value="UniProtKB-KW"/>
</dbReference>
<sequence>MVSCDNCGEIIPDNGEGEVTCGTCGVVQQLYSQTVVEEFSASYSQTQKIGRLKASASQPEGRSGASGRGQDTRDFQYIVGIQMVLDNLCKMLVTSYGFSNQVEVEAKNLWARYLSLVVENDVPVSNMFCDPFTKGLKYNVDLHYLKRSFQIPPNFEAFKLPPRLHKVIRRMGQTSFEYATLLCFGVLEQQRKHDSDASRAEADRAMEPPASDAPAGDSRANKRRCATAYDYSDIKAFLEGTDMPSVLEDFFANEVELPRSRRCSPTGFPISILNAEVAQRQLPVMPWLPNVYLFLEPANPYRIAYMMEALYRHDFLWVVLHAYPNLEPIRGFERYLGMYGPVASADLPAAIESRPLELPVLCEVAMALRVPNVEGRVDSLSRNHRRLRMELINDIYVALMSKYFGKTRYTNMSAFNMSWIAPRMDLQLVCGILFAALVKCRYAVVVGDIVRWVIQGRIPLRSSASLLSSSILQAAFREDQVRAPRMRYAPSKQEEAAYNLFTNTNSPQSSFHLEITVSRLMACGVYGDGCSSAQGEPPARTLRYNVHGLCRRLVHHLRLPSNVLAVADLVINRVTQCSEEESAEDEPQGDDAIKGNIGRLLSVYGVRLGRFPSHVFAAACLLAACRMLWPVFHYNAPAYPRRAAPSESGGDNPASDPQPDPNDNLQETHVIRRERFPQTIEFDSTRMRWVVRISKPKEVCKAAGLPTESGPLKEQDLSPGQRQFLEQIMQSMRRPALVDAFGVPQAPSAPKAVSAITDKAGLSDLVPAEPPAADFLEPPDGISHHTSGTEFFFDARDRGYARAGTCALLWLLHHRPTEAVRALSEYHTACDTRLLRRIAADHALRVKSSLLTKNVIRLYLGAVNPVGRDERIASALRDVYYRNLWINMAGIWSGSVASCFGLREEDYTAPGAIDSDDDDEQEESSLALEIRRKVVAEDVERVQSLLLPCLEADEDMAKLKSALPRNHQVFYTVTELFSSYPYYSGWSPEKSLELENYRQLVSNQRDQVLGAVQEMLATQVIEEQNETWRQMSDALESELQLEGVSTMEWPDVLQEVDSAIPPELNLPGFEADYRRAMRSMLPQFQDMGTVTAAGAMLPHHPWRNYVSLKSKLLQAERQRVCRRCFRGLRTDAEVRC</sequence>
<dbReference type="GeneID" id="24562244"/>
<feature type="compositionally biased region" description="Basic and acidic residues" evidence="10">
    <location>
        <begin position="195"/>
        <end position="206"/>
    </location>
</feature>
<dbReference type="OMA" id="WINMAGI"/>
<keyword evidence="6" id="KW-0805">Transcription regulation</keyword>
<dbReference type="EMBL" id="LK391707">
    <property type="protein sequence ID" value="CDR93703.1"/>
    <property type="molecule type" value="Genomic_DNA"/>
</dbReference>
<comment type="similarity">
    <text evidence="2">Belongs to the RRN7/TAF1B family.</text>
</comment>
<keyword evidence="5" id="KW-0862">Zinc</keyword>
<name>A0A061CZ26_BABBI</name>
<reference evidence="12" key="1">
    <citation type="journal article" date="2014" name="Nucleic Acids Res.">
        <title>The evolutionary dynamics of variant antigen genes in Babesia reveal a history of genomic innovation underlying host-parasite interaction.</title>
        <authorList>
            <person name="Jackson A.P."/>
            <person name="Otto T.D."/>
            <person name="Darby A."/>
            <person name="Ramaprasad A."/>
            <person name="Xia D."/>
            <person name="Echaide I.E."/>
            <person name="Farber M."/>
            <person name="Gahlot S."/>
            <person name="Gamble J."/>
            <person name="Gupta D."/>
            <person name="Gupta Y."/>
            <person name="Jackson L."/>
            <person name="Malandrin L."/>
            <person name="Malas T.B."/>
            <person name="Moussa E."/>
            <person name="Nair M."/>
            <person name="Reid A.J."/>
            <person name="Sanders M."/>
            <person name="Sharma J."/>
            <person name="Tracey A."/>
            <person name="Quail M.A."/>
            <person name="Weir W."/>
            <person name="Wastling J.M."/>
            <person name="Hall N."/>
            <person name="Willadsen P."/>
            <person name="Lingelbach K."/>
            <person name="Shiels B."/>
            <person name="Tait A."/>
            <person name="Berriman M."/>
            <person name="Allred D.R."/>
            <person name="Pain A."/>
        </authorList>
    </citation>
    <scope>NUCLEOTIDE SEQUENCE [LARGE SCALE GENOMIC DNA]</scope>
    <source>
        <strain evidence="12">Bond</strain>
    </source>
</reference>
<proteinExistence type="inferred from homology"/>
<keyword evidence="4" id="KW-0863">Zinc-finger</keyword>
<evidence type="ECO:0000313" key="12">
    <source>
        <dbReference type="Proteomes" id="UP000033188"/>
    </source>
</evidence>
<evidence type="ECO:0000256" key="7">
    <source>
        <dbReference type="ARBA" id="ARBA00023125"/>
    </source>
</evidence>
<evidence type="ECO:0000313" key="11">
    <source>
        <dbReference type="EMBL" id="CDR93703.1"/>
    </source>
</evidence>
<comment type="subcellular location">
    <subcellularLocation>
        <location evidence="1">Nucleus</location>
        <location evidence="1">Nucleolus</location>
    </subcellularLocation>
</comment>